<comment type="caution">
    <text evidence="1">The sequence shown here is derived from an EMBL/GenBank/DDBJ whole genome shotgun (WGS) entry which is preliminary data.</text>
</comment>
<protein>
    <submittedName>
        <fullName evidence="1">Uncharacterized protein</fullName>
    </submittedName>
</protein>
<name>A0A3M7SYS0_BRAPC</name>
<keyword evidence="2" id="KW-1185">Reference proteome</keyword>
<dbReference type="AlphaFoldDB" id="A0A3M7SYS0"/>
<dbReference type="EMBL" id="REGN01000585">
    <property type="protein sequence ID" value="RNA40835.1"/>
    <property type="molecule type" value="Genomic_DNA"/>
</dbReference>
<reference evidence="1 2" key="1">
    <citation type="journal article" date="2018" name="Sci. Rep.">
        <title>Genomic signatures of local adaptation to the degree of environmental predictability in rotifers.</title>
        <authorList>
            <person name="Franch-Gras L."/>
            <person name="Hahn C."/>
            <person name="Garcia-Roger E.M."/>
            <person name="Carmona M.J."/>
            <person name="Serra M."/>
            <person name="Gomez A."/>
        </authorList>
    </citation>
    <scope>NUCLEOTIDE SEQUENCE [LARGE SCALE GENOMIC DNA]</scope>
    <source>
        <strain evidence="1">HYR1</strain>
    </source>
</reference>
<dbReference type="Proteomes" id="UP000276133">
    <property type="component" value="Unassembled WGS sequence"/>
</dbReference>
<accession>A0A3M7SYS0</accession>
<proteinExistence type="predicted"/>
<evidence type="ECO:0000313" key="1">
    <source>
        <dbReference type="EMBL" id="RNA40835.1"/>
    </source>
</evidence>
<evidence type="ECO:0000313" key="2">
    <source>
        <dbReference type="Proteomes" id="UP000276133"/>
    </source>
</evidence>
<gene>
    <name evidence="1" type="ORF">BpHYR1_030064</name>
</gene>
<sequence>MRTGPAWPPSSSTDARICLRLSSSPLPTALKNSVSSSALFCSICDGLWVAGPPLVYAFWLGFWRWADA</sequence>
<organism evidence="1 2">
    <name type="scientific">Brachionus plicatilis</name>
    <name type="common">Marine rotifer</name>
    <name type="synonym">Brachionus muelleri</name>
    <dbReference type="NCBI Taxonomy" id="10195"/>
    <lineage>
        <taxon>Eukaryota</taxon>
        <taxon>Metazoa</taxon>
        <taxon>Spiralia</taxon>
        <taxon>Gnathifera</taxon>
        <taxon>Rotifera</taxon>
        <taxon>Eurotatoria</taxon>
        <taxon>Monogononta</taxon>
        <taxon>Pseudotrocha</taxon>
        <taxon>Ploima</taxon>
        <taxon>Brachionidae</taxon>
        <taxon>Brachionus</taxon>
    </lineage>
</organism>